<evidence type="ECO:0000256" key="2">
    <source>
        <dbReference type="ARBA" id="ARBA00022454"/>
    </source>
</evidence>
<evidence type="ECO:0000256" key="6">
    <source>
        <dbReference type="ARBA" id="ARBA00023054"/>
    </source>
</evidence>
<evidence type="ECO:0000256" key="4">
    <source>
        <dbReference type="ARBA" id="ARBA00022776"/>
    </source>
</evidence>
<sequence>MAARRRTTLAAVSSASLNSRGSMGTTSSGRSSLASSKQPSSRFSISTSSAAARSTMGGGAGGGGRTSMGARPSMGTSRPSMGTSRPSMGSSRQSAGRPSMSTAGDRKSVGVRRTTSFGTGGGSRSDQRPLMDKAHLNASLHKLAAYLTDHGYDQPINSKSLTRPSGRDFNNITGFLFRQLDPNYRPSGRFEDDVVPFLKMVRYPFTISKSSLAAVGAPQTWPKVMGAISWIVDALLYDETIAVAEEEQRAREREATPEERERDKEDGVDDQGADQKNFVAYLEEAYCCFLEGDDEAHQAVTTEYTEARDEEDAGAEEFLRNLEEANEALGQTNQELLDQGNSLPALEEGLKLTLSDNEKITSLLEEIETHRRLLQEKVDKRVEEERRLKEPLPLLEEASASLREQIATQEFSASDMEGQLSERSRLRDALAGAGEAKVKARKEGWSAQVEVSSTKEALKENLHRYREQAEALLLVPFGTQPAENAGETNYAVDIDDTKLDQEDGVLTNDVRGVIRPALKELKIAIVRRTAGLRQDLSNLLVEEDKAEENITDVLSEVELLHKQVKRKEEAYNKSKYALDKQVAGGKSETEHEERRLESQNGSAERLDRVAAENKASSDVLRVQIEALKERKEMEKRQSENVLQSTLETALDYKEREEKCLAGLKDRYRQHHGAILHGQTAFDLVLSEGGILLDHEQPAEEGEEGLGGAEGHLRLQEEGETQEDGEEDTLHGRIALWPSVPSSS</sequence>
<dbReference type="OrthoDB" id="7459479at2759"/>
<dbReference type="STRING" id="2880.D8LLF2"/>
<keyword evidence="5 10" id="KW-0995">Kinetochore</keyword>
<evidence type="ECO:0000259" key="13">
    <source>
        <dbReference type="Pfam" id="PF03801"/>
    </source>
</evidence>
<dbReference type="InterPro" id="IPR055260">
    <property type="entry name" value="Ndc80_CH"/>
</dbReference>
<keyword evidence="15" id="KW-1185">Reference proteome</keyword>
<keyword evidence="6 11" id="KW-0175">Coiled coil</keyword>
<feature type="compositionally biased region" description="Gly residues" evidence="12">
    <location>
        <begin position="56"/>
        <end position="66"/>
    </location>
</feature>
<dbReference type="EMBL" id="FN649745">
    <property type="protein sequence ID" value="CBN77150.1"/>
    <property type="molecule type" value="Genomic_DNA"/>
</dbReference>
<proteinExistence type="inferred from homology"/>
<dbReference type="GO" id="GO:0051315">
    <property type="term" value="P:attachment of mitotic spindle microtubules to kinetochore"/>
    <property type="evidence" value="ECO:0007669"/>
    <property type="project" value="UniProtKB-UniRule"/>
</dbReference>
<dbReference type="GO" id="GO:0005634">
    <property type="term" value="C:nucleus"/>
    <property type="evidence" value="ECO:0007669"/>
    <property type="project" value="UniProtKB-SubCell"/>
</dbReference>
<feature type="coiled-coil region" evidence="11">
    <location>
        <begin position="617"/>
        <end position="644"/>
    </location>
</feature>
<evidence type="ECO:0000256" key="10">
    <source>
        <dbReference type="RuleBase" id="RU368072"/>
    </source>
</evidence>
<feature type="compositionally biased region" description="Basic and acidic residues" evidence="12">
    <location>
        <begin position="587"/>
        <end position="597"/>
    </location>
</feature>
<evidence type="ECO:0000313" key="14">
    <source>
        <dbReference type="EMBL" id="CBN77150.1"/>
    </source>
</evidence>
<keyword evidence="3 10" id="KW-0132">Cell division</keyword>
<dbReference type="GO" id="GO:0031262">
    <property type="term" value="C:Ndc80 complex"/>
    <property type="evidence" value="ECO:0007669"/>
    <property type="project" value="UniProtKB-UniRule"/>
</dbReference>
<feature type="compositionally biased region" description="Polar residues" evidence="12">
    <location>
        <begin position="74"/>
        <end position="102"/>
    </location>
</feature>
<feature type="compositionally biased region" description="Basic and acidic residues" evidence="12">
    <location>
        <begin position="246"/>
        <end position="265"/>
    </location>
</feature>
<gene>
    <name evidence="14" type="ORF">Esi_0036_0138</name>
</gene>
<organism evidence="14 15">
    <name type="scientific">Ectocarpus siliculosus</name>
    <name type="common">Brown alga</name>
    <name type="synonym">Conferva siliculosa</name>
    <dbReference type="NCBI Taxonomy" id="2880"/>
    <lineage>
        <taxon>Eukaryota</taxon>
        <taxon>Sar</taxon>
        <taxon>Stramenopiles</taxon>
        <taxon>Ochrophyta</taxon>
        <taxon>PX clade</taxon>
        <taxon>Phaeophyceae</taxon>
        <taxon>Ectocarpales</taxon>
        <taxon>Ectocarpaceae</taxon>
        <taxon>Ectocarpus</taxon>
    </lineage>
</organism>
<dbReference type="InterPro" id="IPR038273">
    <property type="entry name" value="Ndc80_sf"/>
</dbReference>
<dbReference type="InParanoid" id="D8LLF2"/>
<evidence type="ECO:0000256" key="7">
    <source>
        <dbReference type="ARBA" id="ARBA00023242"/>
    </source>
</evidence>
<evidence type="ECO:0000256" key="3">
    <source>
        <dbReference type="ARBA" id="ARBA00022618"/>
    </source>
</evidence>
<feature type="compositionally biased region" description="Low complexity" evidence="12">
    <location>
        <begin position="19"/>
        <end position="36"/>
    </location>
</feature>
<keyword evidence="4 10" id="KW-0498">Mitosis</keyword>
<dbReference type="Gene3D" id="1.10.418.30">
    <property type="entry name" value="Ncd80 complex, Ncd80 subunit"/>
    <property type="match status" value="1"/>
</dbReference>
<keyword evidence="9 10" id="KW-0137">Centromere</keyword>
<dbReference type="Proteomes" id="UP000002630">
    <property type="component" value="Linkage Group LG20"/>
</dbReference>
<dbReference type="PANTHER" id="PTHR10643:SF2">
    <property type="entry name" value="KINETOCHORE PROTEIN NDC80 HOMOLOG"/>
    <property type="match status" value="1"/>
</dbReference>
<protein>
    <recommendedName>
        <fullName evidence="10">Kinetochore protein NDC80</fullName>
    </recommendedName>
</protein>
<dbReference type="GO" id="GO:0051301">
    <property type="term" value="P:cell division"/>
    <property type="evidence" value="ECO:0007669"/>
    <property type="project" value="UniProtKB-UniRule"/>
</dbReference>
<keyword evidence="2 10" id="KW-0158">Chromosome</keyword>
<evidence type="ECO:0000256" key="8">
    <source>
        <dbReference type="ARBA" id="ARBA00023306"/>
    </source>
</evidence>
<feature type="region of interest" description="Disordered" evidence="12">
    <location>
        <begin position="695"/>
        <end position="743"/>
    </location>
</feature>
<evidence type="ECO:0000256" key="1">
    <source>
        <dbReference type="ARBA" id="ARBA00007050"/>
    </source>
</evidence>
<feature type="compositionally biased region" description="Acidic residues" evidence="12">
    <location>
        <begin position="717"/>
        <end position="726"/>
    </location>
</feature>
<keyword evidence="8 10" id="KW-0131">Cell cycle</keyword>
<comment type="subcellular location">
    <subcellularLocation>
        <location evidence="10">Chromosome</location>
        <location evidence="10">Centromere</location>
        <location evidence="10">Kinetochore</location>
    </subcellularLocation>
    <subcellularLocation>
        <location evidence="10">Nucleus</location>
    </subcellularLocation>
</comment>
<reference evidence="14 15" key="1">
    <citation type="journal article" date="2010" name="Nature">
        <title>The Ectocarpus genome and the independent evolution of multicellularity in brown algae.</title>
        <authorList>
            <person name="Cock J.M."/>
            <person name="Sterck L."/>
            <person name="Rouze P."/>
            <person name="Scornet D."/>
            <person name="Allen A.E."/>
            <person name="Amoutzias G."/>
            <person name="Anthouard V."/>
            <person name="Artiguenave F."/>
            <person name="Aury J.M."/>
            <person name="Badger J.H."/>
            <person name="Beszteri B."/>
            <person name="Billiau K."/>
            <person name="Bonnet E."/>
            <person name="Bothwell J.H."/>
            <person name="Bowler C."/>
            <person name="Boyen C."/>
            <person name="Brownlee C."/>
            <person name="Carrano C.J."/>
            <person name="Charrier B."/>
            <person name="Cho G.Y."/>
            <person name="Coelho S.M."/>
            <person name="Collen J."/>
            <person name="Corre E."/>
            <person name="Da Silva C."/>
            <person name="Delage L."/>
            <person name="Delaroque N."/>
            <person name="Dittami S.M."/>
            <person name="Doulbeau S."/>
            <person name="Elias M."/>
            <person name="Farnham G."/>
            <person name="Gachon C.M."/>
            <person name="Gschloessl B."/>
            <person name="Heesch S."/>
            <person name="Jabbari K."/>
            <person name="Jubin C."/>
            <person name="Kawai H."/>
            <person name="Kimura K."/>
            <person name="Kloareg B."/>
            <person name="Kupper F.C."/>
            <person name="Lang D."/>
            <person name="Le Bail A."/>
            <person name="Leblanc C."/>
            <person name="Lerouge P."/>
            <person name="Lohr M."/>
            <person name="Lopez P.J."/>
            <person name="Martens C."/>
            <person name="Maumus F."/>
            <person name="Michel G."/>
            <person name="Miranda-Saavedra D."/>
            <person name="Morales J."/>
            <person name="Moreau H."/>
            <person name="Motomura T."/>
            <person name="Nagasato C."/>
            <person name="Napoli C.A."/>
            <person name="Nelson D.R."/>
            <person name="Nyvall-Collen P."/>
            <person name="Peters A.F."/>
            <person name="Pommier C."/>
            <person name="Potin P."/>
            <person name="Poulain J."/>
            <person name="Quesneville H."/>
            <person name="Read B."/>
            <person name="Rensing S.A."/>
            <person name="Ritter A."/>
            <person name="Rousvoal S."/>
            <person name="Samanta M."/>
            <person name="Samson G."/>
            <person name="Schroeder D.C."/>
            <person name="Segurens B."/>
            <person name="Strittmatter M."/>
            <person name="Tonon T."/>
            <person name="Tregear J.W."/>
            <person name="Valentin K."/>
            <person name="von Dassow P."/>
            <person name="Yamagishi T."/>
            <person name="Van de Peer Y."/>
            <person name="Wincker P."/>
        </authorList>
    </citation>
    <scope>NUCLEOTIDE SEQUENCE [LARGE SCALE GENOMIC DNA]</scope>
    <source>
        <strain evidence="15">Ec32 / CCAP1310/4</strain>
    </source>
</reference>
<comment type="similarity">
    <text evidence="1 10">Belongs to the NDC80/HEC1 family.</text>
</comment>
<feature type="coiled-coil region" evidence="11">
    <location>
        <begin position="315"/>
        <end position="377"/>
    </location>
</feature>
<feature type="domain" description="Kinetochore protein Ndc80 CH" evidence="13">
    <location>
        <begin position="122"/>
        <end position="235"/>
    </location>
</feature>
<feature type="region of interest" description="Disordered" evidence="12">
    <location>
        <begin position="578"/>
        <end position="610"/>
    </location>
</feature>
<feature type="region of interest" description="Disordered" evidence="12">
    <location>
        <begin position="1"/>
        <end position="129"/>
    </location>
</feature>
<evidence type="ECO:0000256" key="11">
    <source>
        <dbReference type="SAM" id="Coils"/>
    </source>
</evidence>
<feature type="compositionally biased region" description="Low complexity" evidence="12">
    <location>
        <begin position="46"/>
        <end position="55"/>
    </location>
</feature>
<comment type="subunit">
    <text evidence="10">Component of the NDC80 complex.</text>
</comment>
<comment type="function">
    <text evidence="10">Acts as a component of the essential kinetochore-associated NDC80 complex, which is required for chromosome segregation and spindle checkpoint activity.</text>
</comment>
<dbReference type="AlphaFoldDB" id="D8LLF2"/>
<dbReference type="EMBL" id="FN648553">
    <property type="protein sequence ID" value="CBN77150.1"/>
    <property type="molecule type" value="Genomic_DNA"/>
</dbReference>
<dbReference type="PANTHER" id="PTHR10643">
    <property type="entry name" value="KINETOCHORE PROTEIN NDC80"/>
    <property type="match status" value="1"/>
</dbReference>
<dbReference type="Pfam" id="PF03801">
    <property type="entry name" value="Ndc80_HEC"/>
    <property type="match status" value="1"/>
</dbReference>
<dbReference type="OMA" id="PSHKFQK"/>
<keyword evidence="7 10" id="KW-0539">Nucleus</keyword>
<evidence type="ECO:0000256" key="12">
    <source>
        <dbReference type="SAM" id="MobiDB-lite"/>
    </source>
</evidence>
<evidence type="ECO:0000256" key="5">
    <source>
        <dbReference type="ARBA" id="ARBA00022838"/>
    </source>
</evidence>
<dbReference type="InterPro" id="IPR005550">
    <property type="entry name" value="Kinetochore_Ndc80"/>
</dbReference>
<evidence type="ECO:0000313" key="15">
    <source>
        <dbReference type="Proteomes" id="UP000002630"/>
    </source>
</evidence>
<feature type="region of interest" description="Disordered" evidence="12">
    <location>
        <begin position="246"/>
        <end position="274"/>
    </location>
</feature>
<dbReference type="eggNOG" id="KOG0995">
    <property type="taxonomic scope" value="Eukaryota"/>
</dbReference>
<evidence type="ECO:0000256" key="9">
    <source>
        <dbReference type="ARBA" id="ARBA00023328"/>
    </source>
</evidence>
<accession>D8LLF2</accession>
<name>D8LLF2_ECTSI</name>